<dbReference type="CDD" id="cd06170">
    <property type="entry name" value="LuxR_C_like"/>
    <property type="match status" value="1"/>
</dbReference>
<evidence type="ECO:0000313" key="5">
    <source>
        <dbReference type="EMBL" id="KJK49246.1"/>
    </source>
</evidence>
<dbReference type="SMART" id="SM00421">
    <property type="entry name" value="HTH_LUXR"/>
    <property type="match status" value="1"/>
</dbReference>
<dbReference type="GO" id="GO:0003677">
    <property type="term" value="F:DNA binding"/>
    <property type="evidence" value="ECO:0007669"/>
    <property type="project" value="UniProtKB-KW"/>
</dbReference>
<dbReference type="PROSITE" id="PS50043">
    <property type="entry name" value="HTH_LUXR_2"/>
    <property type="match status" value="1"/>
</dbReference>
<dbReference type="OrthoDB" id="4309410at2"/>
<evidence type="ECO:0000313" key="6">
    <source>
        <dbReference type="Proteomes" id="UP000033393"/>
    </source>
</evidence>
<feature type="domain" description="HTH luxR-type" evidence="4">
    <location>
        <begin position="141"/>
        <end position="203"/>
    </location>
</feature>
<keyword evidence="1" id="KW-0805">Transcription regulation</keyword>
<dbReference type="Proteomes" id="UP000033393">
    <property type="component" value="Unassembled WGS sequence"/>
</dbReference>
<dbReference type="SUPFAM" id="SSF46894">
    <property type="entry name" value="C-terminal effector domain of the bipartite response regulators"/>
    <property type="match status" value="1"/>
</dbReference>
<dbReference type="EMBL" id="JYJG01000087">
    <property type="protein sequence ID" value="KJK49246.1"/>
    <property type="molecule type" value="Genomic_DNA"/>
</dbReference>
<gene>
    <name evidence="5" type="ORF">UK23_14850</name>
</gene>
<dbReference type="RefSeq" id="WP_045312083.1">
    <property type="nucleotide sequence ID" value="NZ_JYJG01000087.1"/>
</dbReference>
<sequence length="205" mass="22936">MRRVPVLVKGVDELSELGVRAALRYEDGVHLVDSADDNDVVAVVVGHALDGGLIAVLRLLWSQNVRRSVLVVNELDDTEMLTAVELGVCALVWWREAGSTRLSRVVHQVHRGQAALPPDLLSRFLAQVSRLQRTQEDPRLVGSGLKERELHVLRLVANGLDTREIADELNYSERTIKNVLRDVTNRFQLRNRTHAVAYAMRAGLL</sequence>
<dbReference type="PATRIC" id="fig|68170.10.peg.3185"/>
<comment type="caution">
    <text evidence="5">The sequence shown here is derived from an EMBL/GenBank/DDBJ whole genome shotgun (WGS) entry which is preliminary data.</text>
</comment>
<dbReference type="GO" id="GO:0006355">
    <property type="term" value="P:regulation of DNA-templated transcription"/>
    <property type="evidence" value="ECO:0007669"/>
    <property type="project" value="InterPro"/>
</dbReference>
<evidence type="ECO:0000256" key="2">
    <source>
        <dbReference type="ARBA" id="ARBA00023125"/>
    </source>
</evidence>
<dbReference type="AlphaFoldDB" id="A0A0F0H2Z3"/>
<keyword evidence="2" id="KW-0238">DNA-binding</keyword>
<keyword evidence="6" id="KW-1185">Reference proteome</keyword>
<dbReference type="PANTHER" id="PTHR44688:SF16">
    <property type="entry name" value="DNA-BINDING TRANSCRIPTIONAL ACTIVATOR DEVR_DOSR"/>
    <property type="match status" value="1"/>
</dbReference>
<evidence type="ECO:0000256" key="3">
    <source>
        <dbReference type="ARBA" id="ARBA00023163"/>
    </source>
</evidence>
<keyword evidence="3" id="KW-0804">Transcription</keyword>
<dbReference type="Gene3D" id="3.40.50.2300">
    <property type="match status" value="1"/>
</dbReference>
<dbReference type="InterPro" id="IPR000792">
    <property type="entry name" value="Tscrpt_reg_LuxR_C"/>
</dbReference>
<accession>A0A0F0H2Z3</accession>
<reference evidence="5 6" key="1">
    <citation type="submission" date="2015-02" db="EMBL/GenBank/DDBJ databases">
        <authorList>
            <person name="Ju K.-S."/>
            <person name="Doroghazi J.R."/>
            <person name="Metcalf W."/>
        </authorList>
    </citation>
    <scope>NUCLEOTIDE SEQUENCE [LARGE SCALE GENOMIC DNA]</scope>
    <source>
        <strain evidence="5 6">NRRL B-16140</strain>
    </source>
</reference>
<dbReference type="Pfam" id="PF00196">
    <property type="entry name" value="GerE"/>
    <property type="match status" value="1"/>
</dbReference>
<protein>
    <recommendedName>
        <fullName evidence="4">HTH luxR-type domain-containing protein</fullName>
    </recommendedName>
</protein>
<dbReference type="InterPro" id="IPR016032">
    <property type="entry name" value="Sig_transdc_resp-reg_C-effctor"/>
</dbReference>
<dbReference type="PANTHER" id="PTHR44688">
    <property type="entry name" value="DNA-BINDING TRANSCRIPTIONAL ACTIVATOR DEVR_DOSR"/>
    <property type="match status" value="1"/>
</dbReference>
<proteinExistence type="predicted"/>
<evidence type="ECO:0000259" key="4">
    <source>
        <dbReference type="PROSITE" id="PS50043"/>
    </source>
</evidence>
<evidence type="ECO:0000256" key="1">
    <source>
        <dbReference type="ARBA" id="ARBA00023015"/>
    </source>
</evidence>
<dbReference type="PRINTS" id="PR00038">
    <property type="entry name" value="HTHLUXR"/>
</dbReference>
<organism evidence="5 6">
    <name type="scientific">Lentzea aerocolonigenes</name>
    <name type="common">Lechevalieria aerocolonigenes</name>
    <name type="synonym">Saccharothrix aerocolonigenes</name>
    <dbReference type="NCBI Taxonomy" id="68170"/>
    <lineage>
        <taxon>Bacteria</taxon>
        <taxon>Bacillati</taxon>
        <taxon>Actinomycetota</taxon>
        <taxon>Actinomycetes</taxon>
        <taxon>Pseudonocardiales</taxon>
        <taxon>Pseudonocardiaceae</taxon>
        <taxon>Lentzea</taxon>
    </lineage>
</organism>
<name>A0A0F0H2Z3_LENAE</name>